<name>A0A381RKB4_9ZZZZ</name>
<evidence type="ECO:0000313" key="1">
    <source>
        <dbReference type="EMBL" id="SUZ91369.1"/>
    </source>
</evidence>
<sequence length="112" mass="13221">MIKKTLILFFLIFFYNYNILASDTNISELEKRVIYLEKQVKELKRNSNNDLLESKLGNLKEGINKINIKNDLGDPDRIGKYSNGDEIWGFKNFTLRFDKNGKLKNWSKPFLK</sequence>
<dbReference type="EMBL" id="UINC01001969">
    <property type="protein sequence ID" value="SUZ91369.1"/>
    <property type="molecule type" value="Genomic_DNA"/>
</dbReference>
<accession>A0A381RKB4</accession>
<proteinExistence type="predicted"/>
<reference evidence="1" key="1">
    <citation type="submission" date="2018-05" db="EMBL/GenBank/DDBJ databases">
        <authorList>
            <person name="Lanie J.A."/>
            <person name="Ng W.-L."/>
            <person name="Kazmierczak K.M."/>
            <person name="Andrzejewski T.M."/>
            <person name="Davidsen T.M."/>
            <person name="Wayne K.J."/>
            <person name="Tettelin H."/>
            <person name="Glass J.I."/>
            <person name="Rusch D."/>
            <person name="Podicherti R."/>
            <person name="Tsui H.-C.T."/>
            <person name="Winkler M.E."/>
        </authorList>
    </citation>
    <scope>NUCLEOTIDE SEQUENCE</scope>
</reference>
<gene>
    <name evidence="1" type="ORF">METZ01_LOCUS44223</name>
</gene>
<protein>
    <recommendedName>
        <fullName evidence="2">Lipoprotein SmpA/OmlA domain-containing protein</fullName>
    </recommendedName>
</protein>
<dbReference type="AlphaFoldDB" id="A0A381RKB4"/>
<evidence type="ECO:0008006" key="2">
    <source>
        <dbReference type="Google" id="ProtNLM"/>
    </source>
</evidence>
<organism evidence="1">
    <name type="scientific">marine metagenome</name>
    <dbReference type="NCBI Taxonomy" id="408172"/>
    <lineage>
        <taxon>unclassified sequences</taxon>
        <taxon>metagenomes</taxon>
        <taxon>ecological metagenomes</taxon>
    </lineage>
</organism>